<dbReference type="SUPFAM" id="SSF51735">
    <property type="entry name" value="NAD(P)-binding Rossmann-fold domains"/>
    <property type="match status" value="1"/>
</dbReference>
<dbReference type="RefSeq" id="WP_260409315.1">
    <property type="nucleotide sequence ID" value="NZ_JACHCC010000002.1"/>
</dbReference>
<evidence type="ECO:0000313" key="3">
    <source>
        <dbReference type="Proteomes" id="UP000521017"/>
    </source>
</evidence>
<reference evidence="2 3" key="1">
    <citation type="submission" date="2020-08" db="EMBL/GenBank/DDBJ databases">
        <title>Genomic Encyclopedia of Type Strains, Phase IV (KMG-V): Genome sequencing to study the core and pangenomes of soil and plant-associated prokaryotes.</title>
        <authorList>
            <person name="Whitman W."/>
        </authorList>
    </citation>
    <scope>NUCLEOTIDE SEQUENCE [LARGE SCALE GENOMIC DNA]</scope>
    <source>
        <strain evidence="2 3">M2T3</strain>
    </source>
</reference>
<dbReference type="Gene3D" id="3.40.50.720">
    <property type="entry name" value="NAD(P)-binding Rossmann-like Domain"/>
    <property type="match status" value="1"/>
</dbReference>
<gene>
    <name evidence="2" type="ORF">HDF25_000758</name>
</gene>
<name>A0A7X0J054_9SPHI</name>
<evidence type="ECO:0000256" key="1">
    <source>
        <dbReference type="ARBA" id="ARBA00006484"/>
    </source>
</evidence>
<organism evidence="2 3">
    <name type="scientific">Pedobacter cryoconitis</name>
    <dbReference type="NCBI Taxonomy" id="188932"/>
    <lineage>
        <taxon>Bacteria</taxon>
        <taxon>Pseudomonadati</taxon>
        <taxon>Bacteroidota</taxon>
        <taxon>Sphingobacteriia</taxon>
        <taxon>Sphingobacteriales</taxon>
        <taxon>Sphingobacteriaceae</taxon>
        <taxon>Pedobacter</taxon>
    </lineage>
</organism>
<dbReference type="InterPro" id="IPR036291">
    <property type="entry name" value="NAD(P)-bd_dom_sf"/>
</dbReference>
<dbReference type="PANTHER" id="PTHR43943:SF2">
    <property type="entry name" value="DEHYDROGENASE_REDUCTASE 4"/>
    <property type="match status" value="1"/>
</dbReference>
<dbReference type="Proteomes" id="UP000521017">
    <property type="component" value="Unassembled WGS sequence"/>
</dbReference>
<comment type="similarity">
    <text evidence="1">Belongs to the short-chain dehydrogenases/reductases (SDR) family.</text>
</comment>
<evidence type="ECO:0000313" key="2">
    <source>
        <dbReference type="EMBL" id="MBB6498621.1"/>
    </source>
</evidence>
<dbReference type="AlphaFoldDB" id="A0A7X0J054"/>
<dbReference type="InterPro" id="IPR002347">
    <property type="entry name" value="SDR_fam"/>
</dbReference>
<dbReference type="EMBL" id="JACHCC010000002">
    <property type="protein sequence ID" value="MBB6498621.1"/>
    <property type="molecule type" value="Genomic_DNA"/>
</dbReference>
<dbReference type="Pfam" id="PF00106">
    <property type="entry name" value="adh_short"/>
    <property type="match status" value="1"/>
</dbReference>
<proteinExistence type="inferred from homology"/>
<comment type="caution">
    <text evidence="2">The sequence shown here is derived from an EMBL/GenBank/DDBJ whole genome shotgun (WGS) entry which is preliminary data.</text>
</comment>
<protein>
    <submittedName>
        <fullName evidence="2">NAD(P)-dependent dehydrogenase (Short-subunit alcohol dehydrogenase family)</fullName>
    </submittedName>
</protein>
<sequence>MKLKNKITIVTGGNSGIGFGIANAFRSEGAVGTITGRNKKTLDSAVEQLGNDSIGLAGDVTKADDLKSVYLRVKKLRLYHLQEGFRWIYYPEKSE</sequence>
<dbReference type="PANTHER" id="PTHR43943">
    <property type="entry name" value="DEHYDROGENASE/REDUCTASE (SDR FAMILY) MEMBER 4"/>
    <property type="match status" value="1"/>
</dbReference>
<accession>A0A7X0J054</accession>